<dbReference type="PROSITE" id="PS50048">
    <property type="entry name" value="ZN2_CY6_FUNGAL_2"/>
    <property type="match status" value="1"/>
</dbReference>
<keyword evidence="11" id="KW-1185">Reference proteome</keyword>
<name>A0A0D2JA22_9EURO</name>
<keyword evidence="2" id="KW-0862">Zinc</keyword>
<organism evidence="10 11">
    <name type="scientific">Rhinocladiella mackenziei CBS 650.93</name>
    <dbReference type="NCBI Taxonomy" id="1442369"/>
    <lineage>
        <taxon>Eukaryota</taxon>
        <taxon>Fungi</taxon>
        <taxon>Dikarya</taxon>
        <taxon>Ascomycota</taxon>
        <taxon>Pezizomycotina</taxon>
        <taxon>Eurotiomycetes</taxon>
        <taxon>Chaetothyriomycetidae</taxon>
        <taxon>Chaetothyriales</taxon>
        <taxon>Herpotrichiellaceae</taxon>
        <taxon>Rhinocladiella</taxon>
    </lineage>
</organism>
<dbReference type="STRING" id="1442369.A0A0D2JA22"/>
<dbReference type="OrthoDB" id="2441642at2759"/>
<dbReference type="GO" id="GO:0003677">
    <property type="term" value="F:DNA binding"/>
    <property type="evidence" value="ECO:0007669"/>
    <property type="project" value="UniProtKB-KW"/>
</dbReference>
<dbReference type="GeneID" id="25292015"/>
<proteinExistence type="predicted"/>
<dbReference type="GO" id="GO:0000981">
    <property type="term" value="F:DNA-binding transcription factor activity, RNA polymerase II-specific"/>
    <property type="evidence" value="ECO:0007669"/>
    <property type="project" value="InterPro"/>
</dbReference>
<keyword evidence="6" id="KW-0539">Nucleus</keyword>
<evidence type="ECO:0000256" key="8">
    <source>
        <dbReference type="SAM" id="Phobius"/>
    </source>
</evidence>
<evidence type="ECO:0000256" key="3">
    <source>
        <dbReference type="ARBA" id="ARBA00023015"/>
    </source>
</evidence>
<dbReference type="SUPFAM" id="SSF57701">
    <property type="entry name" value="Zn2/Cys6 DNA-binding domain"/>
    <property type="match status" value="1"/>
</dbReference>
<dbReference type="PANTHER" id="PTHR47660:SF3">
    <property type="entry name" value="FINGER DOMAIN PROTEIN, PUTATIVE (AFU_ORTHOLOGUE AFUA_4G03310)-RELATED"/>
    <property type="match status" value="1"/>
</dbReference>
<keyword evidence="1" id="KW-0479">Metal-binding</keyword>
<keyword evidence="4" id="KW-0238">DNA-binding</keyword>
<evidence type="ECO:0000259" key="9">
    <source>
        <dbReference type="PROSITE" id="PS50048"/>
    </source>
</evidence>
<dbReference type="AlphaFoldDB" id="A0A0D2JA22"/>
<keyword evidence="3" id="KW-0805">Transcription regulation</keyword>
<reference evidence="10 11" key="1">
    <citation type="submission" date="2015-01" db="EMBL/GenBank/DDBJ databases">
        <title>The Genome Sequence of Rhinocladiella mackenzie CBS 650.93.</title>
        <authorList>
            <consortium name="The Broad Institute Genomics Platform"/>
            <person name="Cuomo C."/>
            <person name="de Hoog S."/>
            <person name="Gorbushina A."/>
            <person name="Stielow B."/>
            <person name="Teixiera M."/>
            <person name="Abouelleil A."/>
            <person name="Chapman S.B."/>
            <person name="Priest M."/>
            <person name="Young S.K."/>
            <person name="Wortman J."/>
            <person name="Nusbaum C."/>
            <person name="Birren B."/>
        </authorList>
    </citation>
    <scope>NUCLEOTIDE SEQUENCE [LARGE SCALE GENOMIC DNA]</scope>
    <source>
        <strain evidence="10 11">CBS 650.93</strain>
    </source>
</reference>
<dbReference type="HOGENOM" id="CLU_044368_0_0_1"/>
<evidence type="ECO:0000256" key="5">
    <source>
        <dbReference type="ARBA" id="ARBA00023163"/>
    </source>
</evidence>
<keyword evidence="8" id="KW-1133">Transmembrane helix</keyword>
<keyword evidence="5" id="KW-0804">Transcription</keyword>
<keyword evidence="8" id="KW-0472">Membrane</keyword>
<gene>
    <name evidence="10" type="ORF">Z518_03944</name>
</gene>
<accession>A0A0D2JA22</accession>
<evidence type="ECO:0000256" key="2">
    <source>
        <dbReference type="ARBA" id="ARBA00022833"/>
    </source>
</evidence>
<dbReference type="GO" id="GO:0008270">
    <property type="term" value="F:zinc ion binding"/>
    <property type="evidence" value="ECO:0007669"/>
    <property type="project" value="InterPro"/>
</dbReference>
<dbReference type="Proteomes" id="UP000053617">
    <property type="component" value="Unassembled WGS sequence"/>
</dbReference>
<keyword evidence="8" id="KW-0812">Transmembrane</keyword>
<sequence>MKTTRYATSRQKACQQCVIAKARCDHNARICGRCVQRGLSCIYPRAISSEASTRRTRGHDDAEPYSPFSASAGGLLLTPEREIPVGDNSMGQTMTGSVLVNNCATTATKAQFPLGPKLHAAVRMSADSKESEALNFSSLDLVCPIDVDSISNRWLNVYIPVPGQALKEYPAHINAFIYRILKSFAAATIGGHGIPPFLHSSQMVDLAISPPLSACLSLVRICQTPLPGSDGVVADILQREMNNLYEQHGTYDDMVLLAAFQAYLIYAMVLFFQLRQGSHPFLRQAMMNLQELACASSRRGLMCSAELQHVRPRWEAWIVAEAKRRTLYTMYLFDSVLSTQDGLPTFLGTELRGLLAPANKLLWQAQSRHEWEVVYNLYLAEWTGGGLRIDELWPIPADLAEAAILERRSRVDKWLENLDEYGTMLYAVTSCTHGG</sequence>
<dbReference type="SMART" id="SM00066">
    <property type="entry name" value="GAL4"/>
    <property type="match status" value="1"/>
</dbReference>
<dbReference type="Pfam" id="PF00172">
    <property type="entry name" value="Zn_clus"/>
    <property type="match status" value="1"/>
</dbReference>
<dbReference type="CDD" id="cd00067">
    <property type="entry name" value="GAL4"/>
    <property type="match status" value="1"/>
</dbReference>
<feature type="transmembrane region" description="Helical" evidence="8">
    <location>
        <begin position="254"/>
        <end position="274"/>
    </location>
</feature>
<dbReference type="InterPro" id="IPR001138">
    <property type="entry name" value="Zn2Cys6_DnaBD"/>
</dbReference>
<dbReference type="VEuPathDB" id="FungiDB:Z518_03944"/>
<evidence type="ECO:0000256" key="1">
    <source>
        <dbReference type="ARBA" id="ARBA00022723"/>
    </source>
</evidence>
<evidence type="ECO:0000313" key="11">
    <source>
        <dbReference type="Proteomes" id="UP000053617"/>
    </source>
</evidence>
<evidence type="ECO:0000256" key="7">
    <source>
        <dbReference type="SAM" id="MobiDB-lite"/>
    </source>
</evidence>
<evidence type="ECO:0000256" key="6">
    <source>
        <dbReference type="ARBA" id="ARBA00023242"/>
    </source>
</evidence>
<evidence type="ECO:0000313" key="10">
    <source>
        <dbReference type="EMBL" id="KIX05970.1"/>
    </source>
</evidence>
<dbReference type="PANTHER" id="PTHR47660">
    <property type="entry name" value="TRANSCRIPTION FACTOR WITH C2H2 AND ZN(2)-CYS(6) DNA BINDING DOMAIN (EUROFUNG)-RELATED-RELATED"/>
    <property type="match status" value="1"/>
</dbReference>
<protein>
    <recommendedName>
        <fullName evidence="9">Zn(2)-C6 fungal-type domain-containing protein</fullName>
    </recommendedName>
</protein>
<dbReference type="Gene3D" id="4.10.240.10">
    <property type="entry name" value="Zn(2)-C6 fungal-type DNA-binding domain"/>
    <property type="match status" value="1"/>
</dbReference>
<dbReference type="InterPro" id="IPR036864">
    <property type="entry name" value="Zn2-C6_fun-type_DNA-bd_sf"/>
</dbReference>
<feature type="region of interest" description="Disordered" evidence="7">
    <location>
        <begin position="52"/>
        <end position="73"/>
    </location>
</feature>
<dbReference type="EMBL" id="KN847477">
    <property type="protein sequence ID" value="KIX05970.1"/>
    <property type="molecule type" value="Genomic_DNA"/>
</dbReference>
<evidence type="ECO:0000256" key="4">
    <source>
        <dbReference type="ARBA" id="ARBA00023125"/>
    </source>
</evidence>
<dbReference type="RefSeq" id="XP_013273106.1">
    <property type="nucleotide sequence ID" value="XM_013417652.1"/>
</dbReference>
<feature type="domain" description="Zn(2)-C6 fungal-type" evidence="9">
    <location>
        <begin position="13"/>
        <end position="43"/>
    </location>
</feature>